<feature type="region of interest" description="Disordered" evidence="1">
    <location>
        <begin position="86"/>
        <end position="107"/>
    </location>
</feature>
<accession>A0AAN9ENX3</accession>
<dbReference type="AlphaFoldDB" id="A0AAN9ENX3"/>
<evidence type="ECO:0000313" key="3">
    <source>
        <dbReference type="Proteomes" id="UP001372338"/>
    </source>
</evidence>
<proteinExistence type="predicted"/>
<gene>
    <name evidence="2" type="ORF">RIF29_26668</name>
</gene>
<sequence length="107" mass="11285">MMQNAAVQPLLPHPPPTPTAVNGLPCAAGPPPGCSHSTVFLRRAVRFRRCVPPRSSTGLYVSAAASTAFRWVRSSTAAFHRVCSRSSSAGSVRVPPSPPVQELPKAK</sequence>
<comment type="caution">
    <text evidence="2">The sequence shown here is derived from an EMBL/GenBank/DDBJ whole genome shotgun (WGS) entry which is preliminary data.</text>
</comment>
<evidence type="ECO:0000313" key="2">
    <source>
        <dbReference type="EMBL" id="KAK7260539.1"/>
    </source>
</evidence>
<dbReference type="EMBL" id="JAYWIO010000005">
    <property type="protein sequence ID" value="KAK7260539.1"/>
    <property type="molecule type" value="Genomic_DNA"/>
</dbReference>
<dbReference type="Proteomes" id="UP001372338">
    <property type="component" value="Unassembled WGS sequence"/>
</dbReference>
<organism evidence="2 3">
    <name type="scientific">Crotalaria pallida</name>
    <name type="common">Smooth rattlebox</name>
    <name type="synonym">Crotalaria striata</name>
    <dbReference type="NCBI Taxonomy" id="3830"/>
    <lineage>
        <taxon>Eukaryota</taxon>
        <taxon>Viridiplantae</taxon>
        <taxon>Streptophyta</taxon>
        <taxon>Embryophyta</taxon>
        <taxon>Tracheophyta</taxon>
        <taxon>Spermatophyta</taxon>
        <taxon>Magnoliopsida</taxon>
        <taxon>eudicotyledons</taxon>
        <taxon>Gunneridae</taxon>
        <taxon>Pentapetalae</taxon>
        <taxon>rosids</taxon>
        <taxon>fabids</taxon>
        <taxon>Fabales</taxon>
        <taxon>Fabaceae</taxon>
        <taxon>Papilionoideae</taxon>
        <taxon>50 kb inversion clade</taxon>
        <taxon>genistoids sensu lato</taxon>
        <taxon>core genistoids</taxon>
        <taxon>Crotalarieae</taxon>
        <taxon>Crotalaria</taxon>
    </lineage>
</organism>
<reference evidence="2 3" key="1">
    <citation type="submission" date="2024-01" db="EMBL/GenBank/DDBJ databases">
        <title>The genomes of 5 underutilized Papilionoideae crops provide insights into root nodulation and disease resistanc.</title>
        <authorList>
            <person name="Yuan L."/>
        </authorList>
    </citation>
    <scope>NUCLEOTIDE SEQUENCE [LARGE SCALE GENOMIC DNA]</scope>
    <source>
        <strain evidence="2">ZHUSHIDOU_FW_LH</strain>
        <tissue evidence="2">Leaf</tissue>
    </source>
</reference>
<protein>
    <submittedName>
        <fullName evidence="2">Uncharacterized protein</fullName>
    </submittedName>
</protein>
<keyword evidence="3" id="KW-1185">Reference proteome</keyword>
<name>A0AAN9ENX3_CROPI</name>
<evidence type="ECO:0000256" key="1">
    <source>
        <dbReference type="SAM" id="MobiDB-lite"/>
    </source>
</evidence>